<proteinExistence type="predicted"/>
<accession>A0A415UDV5</accession>
<comment type="caution">
    <text evidence="1">The sequence shown here is derived from an EMBL/GenBank/DDBJ whole genome shotgun (WGS) entry which is preliminary data.</text>
</comment>
<evidence type="ECO:0000313" key="1">
    <source>
        <dbReference type="EMBL" id="RHN16215.1"/>
    </source>
</evidence>
<organism evidence="1 2">
    <name type="scientific">Anaerobutyricum hallii</name>
    <dbReference type="NCBI Taxonomy" id="39488"/>
    <lineage>
        <taxon>Bacteria</taxon>
        <taxon>Bacillati</taxon>
        <taxon>Bacillota</taxon>
        <taxon>Clostridia</taxon>
        <taxon>Lachnospirales</taxon>
        <taxon>Lachnospiraceae</taxon>
        <taxon>Anaerobutyricum</taxon>
    </lineage>
</organism>
<dbReference type="Proteomes" id="UP000283700">
    <property type="component" value="Unassembled WGS sequence"/>
</dbReference>
<sequence length="94" mass="10791">MIGFDILIHASARDVTAKSHKIDSDFTVLFRKFMQKLGISIFTISIFLEKQEQYPLSSQCESPGILALLPIRTNFLIYSMSEFEISRFFCGTFL</sequence>
<reference evidence="1 2" key="1">
    <citation type="submission" date="2018-08" db="EMBL/GenBank/DDBJ databases">
        <title>A genome reference for cultivated species of the human gut microbiota.</title>
        <authorList>
            <person name="Zou Y."/>
            <person name="Xue W."/>
            <person name="Luo G."/>
        </authorList>
    </citation>
    <scope>NUCLEOTIDE SEQUENCE [LARGE SCALE GENOMIC DNA]</scope>
    <source>
        <strain evidence="1 2">AF31-17AC</strain>
    </source>
</reference>
<evidence type="ECO:0000313" key="2">
    <source>
        <dbReference type="Proteomes" id="UP000283700"/>
    </source>
</evidence>
<dbReference type="AlphaFoldDB" id="A0A415UDV5"/>
<gene>
    <name evidence="1" type="ORF">DWZ29_03660</name>
</gene>
<name>A0A415UDV5_9FIRM</name>
<dbReference type="EMBL" id="QRQO01000006">
    <property type="protein sequence ID" value="RHN16215.1"/>
    <property type="molecule type" value="Genomic_DNA"/>
</dbReference>
<dbReference type="RefSeq" id="WP_118485696.1">
    <property type="nucleotide sequence ID" value="NZ_QRQO01000006.1"/>
</dbReference>
<protein>
    <submittedName>
        <fullName evidence="1">Uncharacterized protein</fullName>
    </submittedName>
</protein>